<dbReference type="GO" id="GO:0003700">
    <property type="term" value="F:DNA-binding transcription factor activity"/>
    <property type="evidence" value="ECO:0007669"/>
    <property type="project" value="TreeGrafter"/>
</dbReference>
<comment type="caution">
    <text evidence="6">The sequence shown here is derived from an EMBL/GenBank/DDBJ whole genome shotgun (WGS) entry which is preliminary data.</text>
</comment>
<dbReference type="InterPro" id="IPR039536">
    <property type="entry name" value="TetR_C_Proteobacteria"/>
</dbReference>
<dbReference type="PANTHER" id="PTHR30055:SF146">
    <property type="entry name" value="HTH-TYPE TRANSCRIPTIONAL DUAL REGULATOR CECR"/>
    <property type="match status" value="1"/>
</dbReference>
<dbReference type="PROSITE" id="PS50977">
    <property type="entry name" value="HTH_TETR_2"/>
    <property type="match status" value="1"/>
</dbReference>
<evidence type="ECO:0000256" key="4">
    <source>
        <dbReference type="PROSITE-ProRule" id="PRU00335"/>
    </source>
</evidence>
<dbReference type="Proteomes" id="UP000249046">
    <property type="component" value="Unassembled WGS sequence"/>
</dbReference>
<dbReference type="FunFam" id="1.10.10.60:FF:000141">
    <property type="entry name" value="TetR family transcriptional regulator"/>
    <property type="match status" value="1"/>
</dbReference>
<reference evidence="6 7" key="1">
    <citation type="submission" date="2017-08" db="EMBL/GenBank/DDBJ databases">
        <title>Infants hospitalized years apart are colonized by the same room-sourced microbial strains.</title>
        <authorList>
            <person name="Brooks B."/>
            <person name="Olm M.R."/>
            <person name="Firek B.A."/>
            <person name="Baker R."/>
            <person name="Thomas B.C."/>
            <person name="Morowitz M.J."/>
            <person name="Banfield J.F."/>
        </authorList>
    </citation>
    <scope>NUCLEOTIDE SEQUENCE [LARGE SCALE GENOMIC DNA]</scope>
    <source>
        <strain evidence="6">S2_005_003_R2_42</strain>
    </source>
</reference>
<dbReference type="SUPFAM" id="SSF48498">
    <property type="entry name" value="Tetracyclin repressor-like, C-terminal domain"/>
    <property type="match status" value="1"/>
</dbReference>
<keyword evidence="2 4" id="KW-0238">DNA-binding</keyword>
<dbReference type="InterPro" id="IPR009057">
    <property type="entry name" value="Homeodomain-like_sf"/>
</dbReference>
<proteinExistence type="predicted"/>
<dbReference type="Pfam" id="PF00440">
    <property type="entry name" value="TetR_N"/>
    <property type="match status" value="1"/>
</dbReference>
<dbReference type="Pfam" id="PF14246">
    <property type="entry name" value="TetR_C_7"/>
    <property type="match status" value="1"/>
</dbReference>
<organism evidence="6 7">
    <name type="scientific">Rhodanobacter denitrificans</name>
    <dbReference type="NCBI Taxonomy" id="666685"/>
    <lineage>
        <taxon>Bacteria</taxon>
        <taxon>Pseudomonadati</taxon>
        <taxon>Pseudomonadota</taxon>
        <taxon>Gammaproteobacteria</taxon>
        <taxon>Lysobacterales</taxon>
        <taxon>Rhodanobacteraceae</taxon>
        <taxon>Rhodanobacter</taxon>
    </lineage>
</organism>
<evidence type="ECO:0000313" key="6">
    <source>
        <dbReference type="EMBL" id="PZQ19885.1"/>
    </source>
</evidence>
<sequence length="263" mass="28796">MAARPGAAAPAAMCRPPCRERRRTPLALAFPAQITRLRDIIELDGIVHAMEPTRTAAPAARQERVRDAVRDAAQALWLERGYQTSMDDVARRAGCSKQTVYAHFGSKADLFRCVIEDLLAPITARLEPSGDLRGTLIAFAREHAELLATPQTQARRRILIAEAPRYPDIAQGLYRGGLAHLIERLADVLGEAMRRGTLREGDPDTAAELFLGLSIGVESERHLFGATQRRTAGEREAWAGTAVDAFLRAYAPLPPSSPSRKQS</sequence>
<evidence type="ECO:0000256" key="1">
    <source>
        <dbReference type="ARBA" id="ARBA00023015"/>
    </source>
</evidence>
<feature type="DNA-binding region" description="H-T-H motif" evidence="4">
    <location>
        <begin position="85"/>
        <end position="104"/>
    </location>
</feature>
<dbReference type="GO" id="GO:0000976">
    <property type="term" value="F:transcription cis-regulatory region binding"/>
    <property type="evidence" value="ECO:0007669"/>
    <property type="project" value="TreeGrafter"/>
</dbReference>
<dbReference type="EMBL" id="QFPO01000001">
    <property type="protein sequence ID" value="PZQ19885.1"/>
    <property type="molecule type" value="Genomic_DNA"/>
</dbReference>
<dbReference type="Gene3D" id="1.10.10.60">
    <property type="entry name" value="Homeodomain-like"/>
    <property type="match status" value="1"/>
</dbReference>
<evidence type="ECO:0000313" key="7">
    <source>
        <dbReference type="Proteomes" id="UP000249046"/>
    </source>
</evidence>
<keyword evidence="1" id="KW-0805">Transcription regulation</keyword>
<name>A0A2W5KYW1_9GAMM</name>
<evidence type="ECO:0000259" key="5">
    <source>
        <dbReference type="PROSITE" id="PS50977"/>
    </source>
</evidence>
<evidence type="ECO:0000256" key="2">
    <source>
        <dbReference type="ARBA" id="ARBA00023125"/>
    </source>
</evidence>
<dbReference type="PRINTS" id="PR00455">
    <property type="entry name" value="HTHTETR"/>
</dbReference>
<feature type="domain" description="HTH tetR-type" evidence="5">
    <location>
        <begin position="63"/>
        <end position="122"/>
    </location>
</feature>
<dbReference type="AlphaFoldDB" id="A0A2W5KYW1"/>
<dbReference type="InterPro" id="IPR050109">
    <property type="entry name" value="HTH-type_TetR-like_transc_reg"/>
</dbReference>
<protein>
    <submittedName>
        <fullName evidence="6">TetR family transcriptional regulator</fullName>
    </submittedName>
</protein>
<evidence type="ECO:0000256" key="3">
    <source>
        <dbReference type="ARBA" id="ARBA00023163"/>
    </source>
</evidence>
<dbReference type="Gene3D" id="1.10.357.10">
    <property type="entry name" value="Tetracycline Repressor, domain 2"/>
    <property type="match status" value="1"/>
</dbReference>
<dbReference type="PANTHER" id="PTHR30055">
    <property type="entry name" value="HTH-TYPE TRANSCRIPTIONAL REGULATOR RUTR"/>
    <property type="match status" value="1"/>
</dbReference>
<gene>
    <name evidence="6" type="ORF">DI564_01190</name>
</gene>
<dbReference type="SUPFAM" id="SSF46689">
    <property type="entry name" value="Homeodomain-like"/>
    <property type="match status" value="1"/>
</dbReference>
<accession>A0A2W5KYW1</accession>
<dbReference type="InterPro" id="IPR001647">
    <property type="entry name" value="HTH_TetR"/>
</dbReference>
<keyword evidence="3" id="KW-0804">Transcription</keyword>
<dbReference type="InterPro" id="IPR036271">
    <property type="entry name" value="Tet_transcr_reg_TetR-rel_C_sf"/>
</dbReference>